<dbReference type="NCBIfam" id="NF011652">
    <property type="entry name" value="PRK15070.1"/>
    <property type="match status" value="1"/>
</dbReference>
<sequence length="286" mass="30935">MDEGMVRAIAAQVAGRVLQQSGNAGRSLGAVPLEISARHVHLSQQDVEALFGPGYSLSEKRPLSQPGQFLCNERVTLLTPKGELRAVAVLGPAREHTQVELSQTDARALGLQAPVRLSGDTAGCPGIHIMSERTVVFAPESVMVAQNHIHMAPADAQRFGVHDNQRVRVRAMTARPITFEDVVVRVSGQFSLAMHIDFDEANACLCQSGDKGELLCGGTMPVKPPELPEPVCREAAPAARRQVICEEEAKRLCAAGERTLALQKGTLLTPSARDVLRERKIDVRYV</sequence>
<evidence type="ECO:0000256" key="9">
    <source>
        <dbReference type="ARBA" id="ARBA00030044"/>
    </source>
</evidence>
<dbReference type="GO" id="GO:0016747">
    <property type="term" value="F:acyltransferase activity, transferring groups other than amino-acyl groups"/>
    <property type="evidence" value="ECO:0007669"/>
    <property type="project" value="InterPro"/>
</dbReference>
<evidence type="ECO:0000256" key="3">
    <source>
        <dbReference type="ARBA" id="ARBA00012206"/>
    </source>
</evidence>
<protein>
    <recommendedName>
        <fullName evidence="4">Phosphate propanoyltransferase</fullName>
        <ecNumber evidence="3">2.3.1.222</ecNumber>
    </recommendedName>
    <alternativeName>
        <fullName evidence="10">Phosphate acyltransferase PduL</fullName>
    </alternativeName>
    <alternativeName>
        <fullName evidence="9">Phosphotransacylase PduL</fullName>
    </alternativeName>
    <alternativeName>
        <fullName evidence="11">Propanediol utilization protein PduL</fullName>
    </alternativeName>
</protein>
<keyword evidence="8" id="KW-0012">Acyltransferase</keyword>
<dbReference type="EMBL" id="SLUK01000002">
    <property type="protein sequence ID" value="TCL44486.1"/>
    <property type="molecule type" value="Genomic_DNA"/>
</dbReference>
<comment type="caution">
    <text evidence="13">The sequence shown here is derived from an EMBL/GenBank/DDBJ whole genome shotgun (WGS) entry which is preliminary data.</text>
</comment>
<keyword evidence="6" id="KW-0479">Metal-binding</keyword>
<evidence type="ECO:0000256" key="4">
    <source>
        <dbReference type="ARBA" id="ARBA00020837"/>
    </source>
</evidence>
<organism evidence="13 14">
    <name type="scientific">Harryflintia acetispora</name>
    <dbReference type="NCBI Taxonomy" id="1849041"/>
    <lineage>
        <taxon>Bacteria</taxon>
        <taxon>Bacillati</taxon>
        <taxon>Bacillota</taxon>
        <taxon>Clostridia</taxon>
        <taxon>Eubacteriales</taxon>
        <taxon>Oscillospiraceae</taxon>
        <taxon>Harryflintia</taxon>
    </lineage>
</organism>
<evidence type="ECO:0000256" key="7">
    <source>
        <dbReference type="ARBA" id="ARBA00022833"/>
    </source>
</evidence>
<dbReference type="GO" id="GO:0046872">
    <property type="term" value="F:metal ion binding"/>
    <property type="evidence" value="ECO:0007669"/>
    <property type="project" value="UniProtKB-KW"/>
</dbReference>
<evidence type="ECO:0000256" key="11">
    <source>
        <dbReference type="ARBA" id="ARBA00033077"/>
    </source>
</evidence>
<evidence type="ECO:0000256" key="6">
    <source>
        <dbReference type="ARBA" id="ARBA00022723"/>
    </source>
</evidence>
<evidence type="ECO:0000256" key="2">
    <source>
        <dbReference type="ARBA" id="ARBA00007342"/>
    </source>
</evidence>
<evidence type="ECO:0000256" key="12">
    <source>
        <dbReference type="ARBA" id="ARBA00047589"/>
    </source>
</evidence>
<dbReference type="RefSeq" id="WP_242942175.1">
    <property type="nucleotide sequence ID" value="NZ_SLUK01000002.1"/>
</dbReference>
<name>A0A9X8Y8Y0_9FIRM</name>
<evidence type="ECO:0000256" key="8">
    <source>
        <dbReference type="ARBA" id="ARBA00023315"/>
    </source>
</evidence>
<comment type="cofactor">
    <cofactor evidence="1">
        <name>Zn(2+)</name>
        <dbReference type="ChEBI" id="CHEBI:29105"/>
    </cofactor>
</comment>
<evidence type="ECO:0000256" key="1">
    <source>
        <dbReference type="ARBA" id="ARBA00001947"/>
    </source>
</evidence>
<evidence type="ECO:0000256" key="5">
    <source>
        <dbReference type="ARBA" id="ARBA00022679"/>
    </source>
</evidence>
<accession>A0A9X8Y8Y0</accession>
<proteinExistence type="inferred from homology"/>
<dbReference type="EC" id="2.3.1.222" evidence="3"/>
<reference evidence="13 14" key="1">
    <citation type="submission" date="2019-03" db="EMBL/GenBank/DDBJ databases">
        <title>Genomic Encyclopedia of Type Strains, Phase IV (KMG-IV): sequencing the most valuable type-strain genomes for metagenomic binning, comparative biology and taxonomic classification.</title>
        <authorList>
            <person name="Goeker M."/>
        </authorList>
    </citation>
    <scope>NUCLEOTIDE SEQUENCE [LARGE SCALE GENOMIC DNA]</scope>
    <source>
        <strain evidence="13 14">DSM 100433</strain>
    </source>
</reference>
<dbReference type="AlphaFoldDB" id="A0A9X8Y8Y0"/>
<keyword evidence="5" id="KW-0808">Transferase</keyword>
<keyword evidence="14" id="KW-1185">Reference proteome</keyword>
<evidence type="ECO:0000313" key="14">
    <source>
        <dbReference type="Proteomes" id="UP000294682"/>
    </source>
</evidence>
<dbReference type="PANTHER" id="PTHR39453:SF1">
    <property type="entry name" value="PHOSPHATE PROPANOYLTRANSFERASE"/>
    <property type="match status" value="1"/>
</dbReference>
<dbReference type="Proteomes" id="UP000294682">
    <property type="component" value="Unassembled WGS sequence"/>
</dbReference>
<comment type="similarity">
    <text evidence="2">Belongs to the PduL family.</text>
</comment>
<dbReference type="Pfam" id="PF06130">
    <property type="entry name" value="PTAC"/>
    <property type="match status" value="1"/>
</dbReference>
<comment type="catalytic activity">
    <reaction evidence="12">
        <text>propanoyl-CoA + phosphate = propanoyl phosphate + CoA</text>
        <dbReference type="Rhea" id="RHEA:28046"/>
        <dbReference type="ChEBI" id="CHEBI:43474"/>
        <dbReference type="ChEBI" id="CHEBI:57287"/>
        <dbReference type="ChEBI" id="CHEBI:57392"/>
        <dbReference type="ChEBI" id="CHEBI:58933"/>
        <dbReference type="EC" id="2.3.1.222"/>
    </reaction>
</comment>
<dbReference type="InterPro" id="IPR008300">
    <property type="entry name" value="PTAC"/>
</dbReference>
<gene>
    <name evidence="13" type="ORF">EDD78_102105</name>
</gene>
<dbReference type="PANTHER" id="PTHR39453">
    <property type="entry name" value="PHOSPHATE PROPANOYLTRANSFERASE"/>
    <property type="match status" value="1"/>
</dbReference>
<evidence type="ECO:0000313" key="13">
    <source>
        <dbReference type="EMBL" id="TCL44486.1"/>
    </source>
</evidence>
<keyword evidence="7" id="KW-0862">Zinc</keyword>
<evidence type="ECO:0000256" key="10">
    <source>
        <dbReference type="ARBA" id="ARBA00030939"/>
    </source>
</evidence>